<dbReference type="EMBL" id="SUYD01000005">
    <property type="protein sequence ID" value="MBE6265857.1"/>
    <property type="molecule type" value="Genomic_DNA"/>
</dbReference>
<sequence>MVEPKILTKEMAKVLKNPYDEGFIMLRRNLLSQPEMVNLINEEGWAGVGIYVAINLYLSHCEGGWGAYTGRQLSAIAVNGKKHRGDVIRVIEKYGLFVIEGSRFTSHWMLCQHGVDDEKLRHTRAHKTRAGEIEIDKEKENKEKSQACVSLNDTQPEVNNSPIGPSAYESVDSDGKRHGSHGELVPWWAPPQTDVYRAWSILREGWVPLSKYDTQAETDGRNEMLPEDFMMKTAWEKLDESEQYRIQDYAKRK</sequence>
<organism evidence="1 2">
    <name type="scientific">Xylanibacter ruminicola</name>
    <name type="common">Prevotella ruminicola</name>
    <dbReference type="NCBI Taxonomy" id="839"/>
    <lineage>
        <taxon>Bacteria</taxon>
        <taxon>Pseudomonadati</taxon>
        <taxon>Bacteroidota</taxon>
        <taxon>Bacteroidia</taxon>
        <taxon>Bacteroidales</taxon>
        <taxon>Prevotellaceae</taxon>
        <taxon>Xylanibacter</taxon>
    </lineage>
</organism>
<gene>
    <name evidence="1" type="ORF">E7102_05200</name>
</gene>
<protein>
    <submittedName>
        <fullName evidence="1">DUF4373 domain-containing protein</fullName>
    </submittedName>
</protein>
<evidence type="ECO:0000313" key="2">
    <source>
        <dbReference type="Proteomes" id="UP000763088"/>
    </source>
</evidence>
<dbReference type="AlphaFoldDB" id="A0A928BRU4"/>
<name>A0A928BRU4_XYLRU</name>
<comment type="caution">
    <text evidence="1">The sequence shown here is derived from an EMBL/GenBank/DDBJ whole genome shotgun (WGS) entry which is preliminary data.</text>
</comment>
<dbReference type="Proteomes" id="UP000763088">
    <property type="component" value="Unassembled WGS sequence"/>
</dbReference>
<evidence type="ECO:0000313" key="1">
    <source>
        <dbReference type="EMBL" id="MBE6265857.1"/>
    </source>
</evidence>
<accession>A0A928BRU4</accession>
<proteinExistence type="predicted"/>
<reference evidence="1" key="1">
    <citation type="submission" date="2019-04" db="EMBL/GenBank/DDBJ databases">
        <title>Evolution of Biomass-Degrading Anaerobic Consortia Revealed by Metagenomics.</title>
        <authorList>
            <person name="Peng X."/>
        </authorList>
    </citation>
    <scope>NUCLEOTIDE SEQUENCE</scope>
    <source>
        <strain evidence="1">SIG141</strain>
    </source>
</reference>